<dbReference type="InterPro" id="IPR029058">
    <property type="entry name" value="AB_hydrolase_fold"/>
</dbReference>
<comment type="caution">
    <text evidence="4">The sequence shown here is derived from an EMBL/GenBank/DDBJ whole genome shotgun (WGS) entry which is preliminary data.</text>
</comment>
<keyword evidence="5" id="KW-1185">Reference proteome</keyword>
<dbReference type="InterPro" id="IPR001031">
    <property type="entry name" value="Thioesterase"/>
</dbReference>
<keyword evidence="2" id="KW-0378">Hydrolase</keyword>
<dbReference type="Pfam" id="PF00975">
    <property type="entry name" value="Thioesterase"/>
    <property type="match status" value="1"/>
</dbReference>
<dbReference type="PANTHER" id="PTHR11487:SF0">
    <property type="entry name" value="S-ACYL FATTY ACID SYNTHASE THIOESTERASE, MEDIUM CHAIN"/>
    <property type="match status" value="1"/>
</dbReference>
<dbReference type="GO" id="GO:0008610">
    <property type="term" value="P:lipid biosynthetic process"/>
    <property type="evidence" value="ECO:0007669"/>
    <property type="project" value="TreeGrafter"/>
</dbReference>
<reference evidence="4 5" key="1">
    <citation type="submission" date="2019-03" db="EMBL/GenBank/DDBJ databases">
        <title>Draft genome sequences of novel Actinobacteria.</title>
        <authorList>
            <person name="Sahin N."/>
            <person name="Ay H."/>
            <person name="Saygin H."/>
        </authorList>
    </citation>
    <scope>NUCLEOTIDE SEQUENCE [LARGE SCALE GENOMIC DNA]</scope>
    <source>
        <strain evidence="4 5">KC310</strain>
    </source>
</reference>
<sequence length="237" mass="26143">MEPTYLVCLPFAGAGASFFRGWQRQAPDELNILPVQLPGREERFNETPYTDVTRAAEAACTQVLARIDGATPPVALFGHSLGAVLAYELANHLANVRGVTPERLFVSGSPSPYDGRETKASGLSDDEFLGRVREFSGYTHPALEDPEMRSLLLPVIRADVEMHETYEPATDKPLPVPVTALRGRDDELVDTAQIARWERVTSTEFSTAELDGGHMYLADDPTSLLRLITDELSRDRT</sequence>
<protein>
    <submittedName>
        <fullName evidence="4">Thioesterase</fullName>
    </submittedName>
</protein>
<evidence type="ECO:0000259" key="3">
    <source>
        <dbReference type="SMART" id="SM00824"/>
    </source>
</evidence>
<dbReference type="InterPro" id="IPR020802">
    <property type="entry name" value="TesA-like"/>
</dbReference>
<name>A0A4R4U592_9ACTN</name>
<evidence type="ECO:0000256" key="2">
    <source>
        <dbReference type="ARBA" id="ARBA00022801"/>
    </source>
</evidence>
<organism evidence="4 5">
    <name type="scientific">Nonomuraea deserti</name>
    <dbReference type="NCBI Taxonomy" id="1848322"/>
    <lineage>
        <taxon>Bacteria</taxon>
        <taxon>Bacillati</taxon>
        <taxon>Actinomycetota</taxon>
        <taxon>Actinomycetes</taxon>
        <taxon>Streptosporangiales</taxon>
        <taxon>Streptosporangiaceae</taxon>
        <taxon>Nonomuraea</taxon>
    </lineage>
</organism>
<dbReference type="PANTHER" id="PTHR11487">
    <property type="entry name" value="THIOESTERASE"/>
    <property type="match status" value="1"/>
</dbReference>
<evidence type="ECO:0000256" key="1">
    <source>
        <dbReference type="ARBA" id="ARBA00007169"/>
    </source>
</evidence>
<dbReference type="InterPro" id="IPR012223">
    <property type="entry name" value="TEII"/>
</dbReference>
<evidence type="ECO:0000313" key="5">
    <source>
        <dbReference type="Proteomes" id="UP000295258"/>
    </source>
</evidence>
<accession>A0A4R4U592</accession>
<dbReference type="Gene3D" id="3.40.50.1820">
    <property type="entry name" value="alpha/beta hydrolase"/>
    <property type="match status" value="1"/>
</dbReference>
<dbReference type="SMART" id="SM00824">
    <property type="entry name" value="PKS_TE"/>
    <property type="match status" value="1"/>
</dbReference>
<dbReference type="RefSeq" id="WP_132606504.1">
    <property type="nucleotide sequence ID" value="NZ_SMKO01000298.1"/>
</dbReference>
<dbReference type="SUPFAM" id="SSF53474">
    <property type="entry name" value="alpha/beta-Hydrolases"/>
    <property type="match status" value="1"/>
</dbReference>
<dbReference type="GO" id="GO:0016787">
    <property type="term" value="F:hydrolase activity"/>
    <property type="evidence" value="ECO:0007669"/>
    <property type="project" value="UniProtKB-KW"/>
</dbReference>
<proteinExistence type="inferred from homology"/>
<evidence type="ECO:0000313" key="4">
    <source>
        <dbReference type="EMBL" id="TDC86331.1"/>
    </source>
</evidence>
<dbReference type="EMBL" id="SMKO01000298">
    <property type="protein sequence ID" value="TDC86331.1"/>
    <property type="molecule type" value="Genomic_DNA"/>
</dbReference>
<dbReference type="AlphaFoldDB" id="A0A4R4U592"/>
<comment type="similarity">
    <text evidence="1">Belongs to the thioesterase family.</text>
</comment>
<feature type="domain" description="Thioesterase TesA-like" evidence="3">
    <location>
        <begin position="7"/>
        <end position="232"/>
    </location>
</feature>
<gene>
    <name evidence="4" type="ORF">E1292_48140</name>
</gene>
<dbReference type="Proteomes" id="UP000295258">
    <property type="component" value="Unassembled WGS sequence"/>
</dbReference>